<evidence type="ECO:0000256" key="1">
    <source>
        <dbReference type="ARBA" id="ARBA00001210"/>
    </source>
</evidence>
<sequence length="304" mass="33877">MSLLRNLKAGKERIEVRQKICKEIADEAVAALLEEVELTPKPGLVDMRNNGSHLDLNIPMMRESAICLHDTFYKMADLHYDKSPTVLLREQFGAIGRIGEKRMYAVTNGVNTHKGAIWSIGLLCTAIARRKGDISFPQVLDDAAELAKLTDRLIPVQQTNGGNVKKKYGMPGAREEAQSGFPHIKNFSYPTYKKMRETRTSTVAKLLTLLALVSNLNDTCLAHRGGLEALDYAQKEAGKAIQNFSDEALFRLDDEFIKRWISPGGSADLLAATFFISNWISKNQRSVRYGEVDLYISGKSTHST</sequence>
<keyword evidence="4" id="KW-0547">Nucleotide-binding</keyword>
<comment type="catalytic activity">
    <reaction evidence="1">
        <text>3'-dephospho-CoA + ATP = 2'-(5''-triphospho-alpha-D-ribosyl)-3'-dephospho-CoA + adenine</text>
        <dbReference type="Rhea" id="RHEA:15117"/>
        <dbReference type="ChEBI" id="CHEBI:16708"/>
        <dbReference type="ChEBI" id="CHEBI:30616"/>
        <dbReference type="ChEBI" id="CHEBI:57328"/>
        <dbReference type="ChEBI" id="CHEBI:61378"/>
        <dbReference type="EC" id="2.4.2.52"/>
    </reaction>
</comment>
<gene>
    <name evidence="6" type="ORF">SAMN04244570_2230</name>
</gene>
<dbReference type="GO" id="GO:0005524">
    <property type="term" value="F:ATP binding"/>
    <property type="evidence" value="ECO:0007669"/>
    <property type="project" value="UniProtKB-KW"/>
</dbReference>
<accession>A0A1T4YB35</accession>
<name>A0A1T4YB35_9BACL</name>
<protein>
    <recommendedName>
        <fullName evidence="2">triphosphoribosyl-dephospho-CoA synthase</fullName>
        <ecNumber evidence="2">2.4.2.52</ecNumber>
    </recommendedName>
</protein>
<dbReference type="EMBL" id="FUYJ01000003">
    <property type="protein sequence ID" value="SKA98976.1"/>
    <property type="molecule type" value="Genomic_DNA"/>
</dbReference>
<dbReference type="InterPro" id="IPR002736">
    <property type="entry name" value="CitG"/>
</dbReference>
<evidence type="ECO:0000313" key="6">
    <source>
        <dbReference type="EMBL" id="SKA98976.1"/>
    </source>
</evidence>
<keyword evidence="5" id="KW-0067">ATP-binding</keyword>
<evidence type="ECO:0000256" key="3">
    <source>
        <dbReference type="ARBA" id="ARBA00022679"/>
    </source>
</evidence>
<evidence type="ECO:0000256" key="5">
    <source>
        <dbReference type="ARBA" id="ARBA00022840"/>
    </source>
</evidence>
<dbReference type="Gene3D" id="1.10.4200.10">
    <property type="entry name" value="Triphosphoribosyl-dephospho-CoA protein"/>
    <property type="match status" value="2"/>
</dbReference>
<dbReference type="Pfam" id="PF01874">
    <property type="entry name" value="CitG"/>
    <property type="match status" value="1"/>
</dbReference>
<dbReference type="PANTHER" id="PTHR30201:SF2">
    <property type="entry name" value="2-(5''-TRIPHOSPHORIBOSYL)-3'-DEPHOSPHOCOENZYME-A SYNTHASE"/>
    <property type="match status" value="1"/>
</dbReference>
<keyword evidence="3" id="KW-0808">Transferase</keyword>
<organism evidence="6 7">
    <name type="scientific">Sporosarcina newyorkensis</name>
    <dbReference type="NCBI Taxonomy" id="759851"/>
    <lineage>
        <taxon>Bacteria</taxon>
        <taxon>Bacillati</taxon>
        <taxon>Bacillota</taxon>
        <taxon>Bacilli</taxon>
        <taxon>Bacillales</taxon>
        <taxon>Caryophanaceae</taxon>
        <taxon>Sporosarcina</taxon>
    </lineage>
</organism>
<dbReference type="GO" id="GO:0051191">
    <property type="term" value="P:prosthetic group biosynthetic process"/>
    <property type="evidence" value="ECO:0007669"/>
    <property type="project" value="TreeGrafter"/>
</dbReference>
<proteinExistence type="predicted"/>
<dbReference type="Proteomes" id="UP000190042">
    <property type="component" value="Unassembled WGS sequence"/>
</dbReference>
<reference evidence="7" key="1">
    <citation type="submission" date="2017-02" db="EMBL/GenBank/DDBJ databases">
        <authorList>
            <person name="Varghese N."/>
            <person name="Submissions S."/>
        </authorList>
    </citation>
    <scope>NUCLEOTIDE SEQUENCE [LARGE SCALE GENOMIC DNA]</scope>
    <source>
        <strain evidence="7">DSM 23966</strain>
    </source>
</reference>
<dbReference type="GO" id="GO:0046917">
    <property type="term" value="F:triphosphoribosyl-dephospho-CoA synthase activity"/>
    <property type="evidence" value="ECO:0007669"/>
    <property type="project" value="UniProtKB-EC"/>
</dbReference>
<dbReference type="EC" id="2.4.2.52" evidence="2"/>
<evidence type="ECO:0000256" key="2">
    <source>
        <dbReference type="ARBA" id="ARBA00012074"/>
    </source>
</evidence>
<dbReference type="AlphaFoldDB" id="A0A1T4YB35"/>
<keyword evidence="7" id="KW-1185">Reference proteome</keyword>
<evidence type="ECO:0000313" key="7">
    <source>
        <dbReference type="Proteomes" id="UP000190042"/>
    </source>
</evidence>
<evidence type="ECO:0000256" key="4">
    <source>
        <dbReference type="ARBA" id="ARBA00022741"/>
    </source>
</evidence>
<dbReference type="PANTHER" id="PTHR30201">
    <property type="entry name" value="TRIPHOSPHORIBOSYL-DEPHOSPHO-COA SYNTHASE"/>
    <property type="match status" value="1"/>
</dbReference>